<dbReference type="Proteomes" id="UP001332243">
    <property type="component" value="Unassembled WGS sequence"/>
</dbReference>
<protein>
    <recommendedName>
        <fullName evidence="1">2-hydroxychromene-2-carboxylate isomerase</fullName>
        <ecNumber evidence="1">5.99.1.4</ecNumber>
    </recommendedName>
</protein>
<dbReference type="PANTHER" id="PTHR42943">
    <property type="entry name" value="GLUTATHIONE S-TRANSFERASE KAPPA"/>
    <property type="match status" value="1"/>
</dbReference>
<organism evidence="3 4">
    <name type="scientific">Plantactinospora sonchi</name>
    <dbReference type="NCBI Taxonomy" id="1544735"/>
    <lineage>
        <taxon>Bacteria</taxon>
        <taxon>Bacillati</taxon>
        <taxon>Actinomycetota</taxon>
        <taxon>Actinomycetes</taxon>
        <taxon>Micromonosporales</taxon>
        <taxon>Micromonosporaceae</taxon>
        <taxon>Plantactinospora</taxon>
    </lineage>
</organism>
<comment type="catalytic activity">
    <reaction evidence="1">
        <text>2-hydroxychromene-2-carboxylate = (3E)-4-(2-hydroxyphenyl)-2-oxobut-3-enoate</text>
        <dbReference type="Rhea" id="RHEA:27401"/>
        <dbReference type="ChEBI" id="CHEBI:59350"/>
        <dbReference type="ChEBI" id="CHEBI:59353"/>
        <dbReference type="EC" id="5.99.1.4"/>
    </reaction>
</comment>
<dbReference type="InterPro" id="IPR001853">
    <property type="entry name" value="DSBA-like_thioredoxin_dom"/>
</dbReference>
<dbReference type="EC" id="5.99.1.4" evidence="1"/>
<dbReference type="PANTHER" id="PTHR42943:SF2">
    <property type="entry name" value="GLUTATHIONE S-TRANSFERASE KAPPA 1"/>
    <property type="match status" value="1"/>
</dbReference>
<dbReference type="EMBL" id="JAZGQK010000012">
    <property type="protein sequence ID" value="MEE6259665.1"/>
    <property type="molecule type" value="Genomic_DNA"/>
</dbReference>
<dbReference type="InterPro" id="IPR014440">
    <property type="entry name" value="HCCAis_GSTk"/>
</dbReference>
<name>A0ABU7RT28_9ACTN</name>
<sequence>MLKFYFSLRSPYSWLAYRDLGTRHRELAGRLEWIPFWEPDEVSLRMLTDAGGKFVYTPMSRAKHLYVLQDVRRLAAERGLAFAWPVDRAPWWEVPHLGYLVAKRHNRGPEFLEHAYRARWEQGRDVCDRSVVADIGETVGVDPGEVRDAVENPRVRAEGVEALLSIYRDGVFGVPFFVRGYDRYWGVDRLSTFAAAVEGADADAEAAARRTLSAVAAVPGRDDDRATDGGHAGGCG</sequence>
<evidence type="ECO:0000313" key="3">
    <source>
        <dbReference type="EMBL" id="MEE6259665.1"/>
    </source>
</evidence>
<dbReference type="RefSeq" id="WP_331214791.1">
    <property type="nucleotide sequence ID" value="NZ_JAZGQK010000012.1"/>
</dbReference>
<dbReference type="PIRSF" id="PIRSF006386">
    <property type="entry name" value="HCCAis_GSTk"/>
    <property type="match status" value="1"/>
</dbReference>
<comment type="caution">
    <text evidence="3">The sequence shown here is derived from an EMBL/GenBank/DDBJ whole genome shotgun (WGS) entry which is preliminary data.</text>
</comment>
<gene>
    <name evidence="3" type="ORF">V1633_14350</name>
</gene>
<feature type="domain" description="DSBA-like thioredoxin" evidence="2">
    <location>
        <begin position="2"/>
        <end position="197"/>
    </location>
</feature>
<evidence type="ECO:0000313" key="4">
    <source>
        <dbReference type="Proteomes" id="UP001332243"/>
    </source>
</evidence>
<dbReference type="Pfam" id="PF01323">
    <property type="entry name" value="DSBA"/>
    <property type="match status" value="1"/>
</dbReference>
<accession>A0ABU7RT28</accession>
<dbReference type="InterPro" id="IPR051924">
    <property type="entry name" value="GST_Kappa/NadH"/>
</dbReference>
<evidence type="ECO:0000256" key="1">
    <source>
        <dbReference type="PIRNR" id="PIRNR006386"/>
    </source>
</evidence>
<proteinExistence type="inferred from homology"/>
<evidence type="ECO:0000259" key="2">
    <source>
        <dbReference type="Pfam" id="PF01323"/>
    </source>
</evidence>
<dbReference type="InterPro" id="IPR036249">
    <property type="entry name" value="Thioredoxin-like_sf"/>
</dbReference>
<keyword evidence="1" id="KW-0413">Isomerase</keyword>
<reference evidence="3 4" key="1">
    <citation type="submission" date="2024-01" db="EMBL/GenBank/DDBJ databases">
        <title>Genome insights into Plantactinospora sonchi sp. nov.</title>
        <authorList>
            <person name="Wang L."/>
        </authorList>
    </citation>
    <scope>NUCLEOTIDE SEQUENCE [LARGE SCALE GENOMIC DNA]</scope>
    <source>
        <strain evidence="3 4">NEAU-QY2</strain>
    </source>
</reference>
<keyword evidence="4" id="KW-1185">Reference proteome</keyword>
<comment type="similarity">
    <text evidence="1">Belongs to the GST superfamily. NadH family.</text>
</comment>
<dbReference type="Gene3D" id="3.40.30.10">
    <property type="entry name" value="Glutaredoxin"/>
    <property type="match status" value="1"/>
</dbReference>
<dbReference type="SUPFAM" id="SSF52833">
    <property type="entry name" value="Thioredoxin-like"/>
    <property type="match status" value="1"/>
</dbReference>